<dbReference type="Gene3D" id="3.90.226.10">
    <property type="entry name" value="2-enoyl-CoA Hydratase, Chain A, domain 1"/>
    <property type="match status" value="1"/>
</dbReference>
<organism evidence="3 4">
    <name type="scientific">Devosia neptuniae</name>
    <dbReference type="NCBI Taxonomy" id="191302"/>
    <lineage>
        <taxon>Bacteria</taxon>
        <taxon>Pseudomonadati</taxon>
        <taxon>Pseudomonadota</taxon>
        <taxon>Alphaproteobacteria</taxon>
        <taxon>Hyphomicrobiales</taxon>
        <taxon>Devosiaceae</taxon>
        <taxon>Devosia</taxon>
    </lineage>
</organism>
<dbReference type="EMBL" id="CP104965">
    <property type="protein sequence ID" value="UXN70905.1"/>
    <property type="molecule type" value="Genomic_DNA"/>
</dbReference>
<comment type="similarity">
    <text evidence="1">Belongs to the peptidase S49 family.</text>
</comment>
<dbReference type="Pfam" id="PF01343">
    <property type="entry name" value="Peptidase_S49"/>
    <property type="match status" value="1"/>
</dbReference>
<dbReference type="InterPro" id="IPR002142">
    <property type="entry name" value="Peptidase_S49"/>
</dbReference>
<feature type="domain" description="Peptidase S49" evidence="2">
    <location>
        <begin position="134"/>
        <end position="276"/>
    </location>
</feature>
<gene>
    <name evidence="3" type="ORF">N8A98_06875</name>
</gene>
<keyword evidence="4" id="KW-1185">Reference proteome</keyword>
<dbReference type="InterPro" id="IPR029045">
    <property type="entry name" value="ClpP/crotonase-like_dom_sf"/>
</dbReference>
<dbReference type="RefSeq" id="WP_262170193.1">
    <property type="nucleotide sequence ID" value="NZ_CP104965.1"/>
</dbReference>
<dbReference type="Proteomes" id="UP001061862">
    <property type="component" value="Chromosome"/>
</dbReference>
<evidence type="ECO:0000259" key="2">
    <source>
        <dbReference type="Pfam" id="PF01343"/>
    </source>
</evidence>
<dbReference type="PANTHER" id="PTHR42987:SF7">
    <property type="entry name" value="SIGNAL PEPTIDE PEPTIDASE SPPA-RELATED"/>
    <property type="match status" value="1"/>
</dbReference>
<dbReference type="SUPFAM" id="SSF52096">
    <property type="entry name" value="ClpP/crotonase"/>
    <property type="match status" value="1"/>
</dbReference>
<dbReference type="CDD" id="cd07022">
    <property type="entry name" value="S49_Sppa_36K_type"/>
    <property type="match status" value="1"/>
</dbReference>
<evidence type="ECO:0000313" key="4">
    <source>
        <dbReference type="Proteomes" id="UP001061862"/>
    </source>
</evidence>
<name>A0ABY6CF91_9HYPH</name>
<dbReference type="Gene3D" id="6.20.330.10">
    <property type="match status" value="1"/>
</dbReference>
<reference evidence="3 4" key="1">
    <citation type="submission" date="2022-09" db="EMBL/GenBank/DDBJ databases">
        <title>Interaction between co-microsymbionts with complementary sets of symbiotic genes in legume-rhizobium systems.</title>
        <authorList>
            <person name="Safronova V."/>
            <person name="Sazanova A."/>
            <person name="Afonin A."/>
            <person name="Chirak E."/>
        </authorList>
    </citation>
    <scope>NUCLEOTIDE SEQUENCE [LARGE SCALE GENOMIC DNA]</scope>
    <source>
        <strain evidence="3 4">A18/4-1</strain>
    </source>
</reference>
<dbReference type="PANTHER" id="PTHR42987">
    <property type="entry name" value="PEPTIDASE S49"/>
    <property type="match status" value="1"/>
</dbReference>
<protein>
    <submittedName>
        <fullName evidence="3">S49 family peptidase</fullName>
    </submittedName>
</protein>
<sequence>MKYHHILSAFAAEPWALDREKLSAVTDFLLFKADGGVYTPEEVALRIGGGQKAQEAASPKGVALIPVYGVLSQRMTMMSDLSGGTSYHSLTRALHAALADDDVSAIVMEIDSPGGSVPGTMELAAEIRSLRGGSKPIVAHVNSMAASAAYWIASQADEIVVTPSGRAGSIGVYTVHEEISAALEKAGVKRTYIASTPEKVEGNETEPMPKDALEFVQARVNESYQLFVAEVAEGRGVSVETVLADFGKGRVFGAKELLKRGMADSIATLDQTLARFGAETTPAAVRKIKADNASKNGSAELLSAKLRSGEPITKREFEHGLKGLVGASNSEAERAARLYLKTDQGDPDETENAAALAAIDRVLAEAKAFPKTP</sequence>
<proteinExistence type="inferred from homology"/>
<dbReference type="InterPro" id="IPR033855">
    <property type="entry name" value="Protein_C"/>
</dbReference>
<evidence type="ECO:0000256" key="1">
    <source>
        <dbReference type="ARBA" id="ARBA00008683"/>
    </source>
</evidence>
<evidence type="ECO:0000313" key="3">
    <source>
        <dbReference type="EMBL" id="UXN70905.1"/>
    </source>
</evidence>
<accession>A0ABY6CF91</accession>